<reference evidence="1 2" key="1">
    <citation type="submission" date="2019-03" db="EMBL/GenBank/DDBJ databases">
        <title>Single cell metagenomics reveals metabolic interactions within the superorganism composed of flagellate Streblomastix strix and complex community of Bacteroidetes bacteria on its surface.</title>
        <authorList>
            <person name="Treitli S.C."/>
            <person name="Kolisko M."/>
            <person name="Husnik F."/>
            <person name="Keeling P."/>
            <person name="Hampl V."/>
        </authorList>
    </citation>
    <scope>NUCLEOTIDE SEQUENCE [LARGE SCALE GENOMIC DNA]</scope>
    <source>
        <strain evidence="1">ST1C</strain>
    </source>
</reference>
<feature type="non-terminal residue" evidence="1">
    <location>
        <position position="66"/>
    </location>
</feature>
<comment type="caution">
    <text evidence="1">The sequence shown here is derived from an EMBL/GenBank/DDBJ whole genome shotgun (WGS) entry which is preliminary data.</text>
</comment>
<dbReference type="EMBL" id="SNRW01024670">
    <property type="protein sequence ID" value="KAA6362085.1"/>
    <property type="molecule type" value="Genomic_DNA"/>
</dbReference>
<dbReference type="Proteomes" id="UP000324800">
    <property type="component" value="Unassembled WGS sequence"/>
</dbReference>
<protein>
    <submittedName>
        <fullName evidence="1">Uncharacterized protein</fullName>
    </submittedName>
</protein>
<accession>A0A5J4TXF4</accession>
<name>A0A5J4TXF4_9EUKA</name>
<evidence type="ECO:0000313" key="2">
    <source>
        <dbReference type="Proteomes" id="UP000324800"/>
    </source>
</evidence>
<gene>
    <name evidence="1" type="ORF">EZS28_042388</name>
</gene>
<organism evidence="1 2">
    <name type="scientific">Streblomastix strix</name>
    <dbReference type="NCBI Taxonomy" id="222440"/>
    <lineage>
        <taxon>Eukaryota</taxon>
        <taxon>Metamonada</taxon>
        <taxon>Preaxostyla</taxon>
        <taxon>Oxymonadida</taxon>
        <taxon>Streblomastigidae</taxon>
        <taxon>Streblomastix</taxon>
    </lineage>
</organism>
<evidence type="ECO:0000313" key="1">
    <source>
        <dbReference type="EMBL" id="KAA6362085.1"/>
    </source>
</evidence>
<sequence>MALARFKLDQFEIDKEHQKIVHIRSSCLQCMGEIQYLGNATDRTNLVKNGYVSAQIYNISLAGGSE</sequence>
<proteinExistence type="predicted"/>
<dbReference type="AlphaFoldDB" id="A0A5J4TXF4"/>